<comment type="caution">
    <text evidence="1">The sequence shown here is derived from an EMBL/GenBank/DDBJ whole genome shotgun (WGS) entry which is preliminary data.</text>
</comment>
<sequence>MLFASSSALADPVASPSFSGPLAPNAHPIVVNAGPFGDVTVTGQVSGVALAQSHVTSTPGTVTSDTAADVSNAQVEIQTTTGPLQLYVQAGAYSLPALGTSYLRSGKAQDLLFGPVPVAYAKAVLSKDLSITAGFLPTMVGAESTFTFQNMNVERGLLWNQEPSISRGAQVNYAHGKLSAAVSLNDGYYSGKFNWISGTASYAFDTANTLTVIGAGSFSRSRRSSYATPLAQNNGSIFNIIYTYAKGPLTLTPYLQYNRVDRDDALGLNRSAETFGGALLAKYTLAKGLSLAARGEYLKSSGDDCGLATDCVPTNLLYGPHSDAWSATFTPTYQKGIFFARGEVSYTRIGKLAPGSGFGADFNKRDQVRGLLETGFLF</sequence>
<dbReference type="OrthoDB" id="5651975at2"/>
<dbReference type="AlphaFoldDB" id="A0A502FS74"/>
<dbReference type="InterPro" id="IPR023614">
    <property type="entry name" value="Porin_dom_sf"/>
</dbReference>
<proteinExistence type="predicted"/>
<dbReference type="Proteomes" id="UP000319931">
    <property type="component" value="Unassembled WGS sequence"/>
</dbReference>
<dbReference type="SUPFAM" id="SSF56935">
    <property type="entry name" value="Porins"/>
    <property type="match status" value="1"/>
</dbReference>
<dbReference type="EMBL" id="RCZC01000004">
    <property type="protein sequence ID" value="TPG52249.1"/>
    <property type="molecule type" value="Genomic_DNA"/>
</dbReference>
<evidence type="ECO:0000313" key="2">
    <source>
        <dbReference type="Proteomes" id="UP000319931"/>
    </source>
</evidence>
<reference evidence="1 2" key="1">
    <citation type="journal article" date="2019" name="Environ. Microbiol.">
        <title>Species interactions and distinct microbial communities in high Arctic permafrost affected cryosols are associated with the CH4 and CO2 gas fluxes.</title>
        <authorList>
            <person name="Altshuler I."/>
            <person name="Hamel J."/>
            <person name="Turney S."/>
            <person name="Magnuson E."/>
            <person name="Levesque R."/>
            <person name="Greer C."/>
            <person name="Whyte L.G."/>
        </authorList>
    </citation>
    <scope>NUCLEOTIDE SEQUENCE [LARGE SCALE GENOMIC DNA]</scope>
    <source>
        <strain evidence="1 2">E6.1</strain>
    </source>
</reference>
<dbReference type="Gene3D" id="2.40.160.10">
    <property type="entry name" value="Porin"/>
    <property type="match status" value="1"/>
</dbReference>
<dbReference type="InterPro" id="IPR011486">
    <property type="entry name" value="BBP2"/>
</dbReference>
<evidence type="ECO:0000313" key="1">
    <source>
        <dbReference type="EMBL" id="TPG52249.1"/>
    </source>
</evidence>
<protein>
    <submittedName>
        <fullName evidence="1">Porin</fullName>
    </submittedName>
</protein>
<name>A0A502FS74_9SPHN</name>
<gene>
    <name evidence="1" type="ORF">EAH76_14960</name>
</gene>
<accession>A0A502FS74</accession>
<dbReference type="Pfam" id="PF07642">
    <property type="entry name" value="BBP2"/>
    <property type="match status" value="1"/>
</dbReference>
<organism evidence="1 2">
    <name type="scientific">Sphingomonas glacialis</name>
    <dbReference type="NCBI Taxonomy" id="658225"/>
    <lineage>
        <taxon>Bacteria</taxon>
        <taxon>Pseudomonadati</taxon>
        <taxon>Pseudomonadota</taxon>
        <taxon>Alphaproteobacteria</taxon>
        <taxon>Sphingomonadales</taxon>
        <taxon>Sphingomonadaceae</taxon>
        <taxon>Sphingomonas</taxon>
    </lineage>
</organism>
<keyword evidence="2" id="KW-1185">Reference proteome</keyword>